<dbReference type="CDD" id="cd04301">
    <property type="entry name" value="NAT_SF"/>
    <property type="match status" value="1"/>
</dbReference>
<proteinExistence type="predicted"/>
<evidence type="ECO:0000313" key="3">
    <source>
        <dbReference type="Proteomes" id="UP001597252"/>
    </source>
</evidence>
<evidence type="ECO:0000313" key="2">
    <source>
        <dbReference type="EMBL" id="MFD1483930.1"/>
    </source>
</evidence>
<dbReference type="Gene3D" id="3.40.630.30">
    <property type="match status" value="1"/>
</dbReference>
<keyword evidence="2" id="KW-0808">Transferase</keyword>
<accession>A0ABW4E651</accession>
<name>A0ABW4E651_9LACO</name>
<sequence length="140" mass="16037">MQYRFESGLSIHEIKKLYGAVNWSHYLQSIDETARGIANSTLLTARTDDGELVGLIRGVSDMHTILFIQDLIVLPEYQHQGIGHELLAQFDDYFKQVARIVVACDDPQMQAFFADADYLPESDTATNTFIRPRRLLEPRY</sequence>
<keyword evidence="3" id="KW-1185">Reference proteome</keyword>
<dbReference type="Pfam" id="PF00583">
    <property type="entry name" value="Acetyltransf_1"/>
    <property type="match status" value="1"/>
</dbReference>
<protein>
    <submittedName>
        <fullName evidence="2">GNAT family N-acetyltransferase</fullName>
        <ecNumber evidence="2">2.3.-.-</ecNumber>
    </submittedName>
</protein>
<organism evidence="2 3">
    <name type="scientific">Lacticaseibacillus baoqingensis</name>
    <dbReference type="NCBI Taxonomy" id="2486013"/>
    <lineage>
        <taxon>Bacteria</taxon>
        <taxon>Bacillati</taxon>
        <taxon>Bacillota</taxon>
        <taxon>Bacilli</taxon>
        <taxon>Lactobacillales</taxon>
        <taxon>Lactobacillaceae</taxon>
        <taxon>Lacticaseibacillus</taxon>
    </lineage>
</organism>
<comment type="caution">
    <text evidence="2">The sequence shown here is derived from an EMBL/GenBank/DDBJ whole genome shotgun (WGS) entry which is preliminary data.</text>
</comment>
<dbReference type="PANTHER" id="PTHR43233">
    <property type="entry name" value="FAMILY N-ACETYLTRANSFERASE, PUTATIVE (AFU_ORTHOLOGUE AFUA_6G03350)-RELATED"/>
    <property type="match status" value="1"/>
</dbReference>
<dbReference type="SUPFAM" id="SSF55729">
    <property type="entry name" value="Acyl-CoA N-acyltransferases (Nat)"/>
    <property type="match status" value="1"/>
</dbReference>
<dbReference type="PROSITE" id="PS51186">
    <property type="entry name" value="GNAT"/>
    <property type="match status" value="1"/>
</dbReference>
<reference evidence="3" key="1">
    <citation type="journal article" date="2019" name="Int. J. Syst. Evol. Microbiol.">
        <title>The Global Catalogue of Microorganisms (GCM) 10K type strain sequencing project: providing services to taxonomists for standard genome sequencing and annotation.</title>
        <authorList>
            <consortium name="The Broad Institute Genomics Platform"/>
            <consortium name="The Broad Institute Genome Sequencing Center for Infectious Disease"/>
            <person name="Wu L."/>
            <person name="Ma J."/>
        </authorList>
    </citation>
    <scope>NUCLEOTIDE SEQUENCE [LARGE SCALE GENOMIC DNA]</scope>
    <source>
        <strain evidence="3">CCM 8903</strain>
    </source>
</reference>
<dbReference type="GO" id="GO:0016746">
    <property type="term" value="F:acyltransferase activity"/>
    <property type="evidence" value="ECO:0007669"/>
    <property type="project" value="UniProtKB-KW"/>
</dbReference>
<gene>
    <name evidence="2" type="ORF">ACFQ5J_01530</name>
</gene>
<dbReference type="InterPro" id="IPR016181">
    <property type="entry name" value="Acyl_CoA_acyltransferase"/>
</dbReference>
<dbReference type="InterPro" id="IPR053144">
    <property type="entry name" value="Acetyltransferase_Butenolide"/>
</dbReference>
<dbReference type="EMBL" id="JBHTON010000003">
    <property type="protein sequence ID" value="MFD1483930.1"/>
    <property type="molecule type" value="Genomic_DNA"/>
</dbReference>
<dbReference type="InterPro" id="IPR000182">
    <property type="entry name" value="GNAT_dom"/>
</dbReference>
<dbReference type="Proteomes" id="UP001597252">
    <property type="component" value="Unassembled WGS sequence"/>
</dbReference>
<dbReference type="PANTHER" id="PTHR43233:SF1">
    <property type="entry name" value="FAMILY N-ACETYLTRANSFERASE, PUTATIVE (AFU_ORTHOLOGUE AFUA_6G03350)-RELATED"/>
    <property type="match status" value="1"/>
</dbReference>
<dbReference type="EC" id="2.3.-.-" evidence="2"/>
<keyword evidence="2" id="KW-0012">Acyltransferase</keyword>
<evidence type="ECO:0000259" key="1">
    <source>
        <dbReference type="PROSITE" id="PS51186"/>
    </source>
</evidence>
<dbReference type="RefSeq" id="WP_164508419.1">
    <property type="nucleotide sequence ID" value="NZ_JBHTON010000003.1"/>
</dbReference>
<feature type="domain" description="N-acetyltransferase" evidence="1">
    <location>
        <begin position="1"/>
        <end position="137"/>
    </location>
</feature>